<dbReference type="SUPFAM" id="SSF53756">
    <property type="entry name" value="UDP-Glycosyltransferase/glycogen phosphorylase"/>
    <property type="match status" value="1"/>
</dbReference>
<accession>A0A5C8HYE4</accession>
<sequence>MRGLQHMDSEERPTSAQGDVLLVCSGGGHLRQLAGFAERIGYAPERQVWVTFRNGLSESLLSGRRVIYAPFTAPRDLKNFAKLVLLSRKVFAENTFVEAISTGSSPAVAFLPKAARRGIPTHYIESAARADGPSMTGKIISRFPRIRTYTQYPAWADDRWMYRGSIFDEFAPGAPVDPPHEPRRAVVMVGTQEGFPFRRLFEKVAPLLEGMDVFYQTGDADMAGLGIPPQPSIPHGELKSMIAAADLVISHAGVGSALTALEAGKHPVLFSRDPRFGEHIDDHQKQIAEELSRRGLATHADFDSVTLGDLIGASNRSVQITAPPPFALHPSEERHAGSRPQNDDEDGSPPGSRRHGSGVHSAGGRP</sequence>
<evidence type="ECO:0000313" key="4">
    <source>
        <dbReference type="Proteomes" id="UP000321034"/>
    </source>
</evidence>
<dbReference type="GO" id="GO:0016758">
    <property type="term" value="F:hexosyltransferase activity"/>
    <property type="evidence" value="ECO:0007669"/>
    <property type="project" value="InterPro"/>
</dbReference>
<organism evidence="3 4">
    <name type="scientific">Microbacterium hatanonis</name>
    <dbReference type="NCBI Taxonomy" id="404366"/>
    <lineage>
        <taxon>Bacteria</taxon>
        <taxon>Bacillati</taxon>
        <taxon>Actinomycetota</taxon>
        <taxon>Actinomycetes</taxon>
        <taxon>Micrococcales</taxon>
        <taxon>Microbacteriaceae</taxon>
        <taxon>Microbacterium</taxon>
    </lineage>
</organism>
<dbReference type="OrthoDB" id="555447at2"/>
<keyword evidence="3" id="KW-0808">Transferase</keyword>
<name>A0A5C8HYE4_9MICO</name>
<protein>
    <submittedName>
        <fullName evidence="3">Glycosyltransferase family 28</fullName>
    </submittedName>
</protein>
<comment type="caution">
    <text evidence="3">The sequence shown here is derived from an EMBL/GenBank/DDBJ whole genome shotgun (WGS) entry which is preliminary data.</text>
</comment>
<dbReference type="AlphaFoldDB" id="A0A5C8HYE4"/>
<feature type="domain" description="Glycosyl transferase family 28 C-terminal" evidence="2">
    <location>
        <begin position="186"/>
        <end position="295"/>
    </location>
</feature>
<keyword evidence="4" id="KW-1185">Reference proteome</keyword>
<reference evidence="3 4" key="1">
    <citation type="submission" date="2019-08" db="EMBL/GenBank/DDBJ databases">
        <authorList>
            <person name="Dong K."/>
        </authorList>
    </citation>
    <scope>NUCLEOTIDE SEQUENCE [LARGE SCALE GENOMIC DNA]</scope>
    <source>
        <strain evidence="3 4">JCM14558</strain>
    </source>
</reference>
<feature type="region of interest" description="Disordered" evidence="1">
    <location>
        <begin position="321"/>
        <end position="366"/>
    </location>
</feature>
<dbReference type="InterPro" id="IPR007235">
    <property type="entry name" value="Glyco_trans_28_C"/>
</dbReference>
<dbReference type="EMBL" id="VRSV01000002">
    <property type="protein sequence ID" value="TXK10292.1"/>
    <property type="molecule type" value="Genomic_DNA"/>
</dbReference>
<dbReference type="Gene3D" id="3.40.50.2000">
    <property type="entry name" value="Glycogen Phosphorylase B"/>
    <property type="match status" value="1"/>
</dbReference>
<evidence type="ECO:0000313" key="3">
    <source>
        <dbReference type="EMBL" id="TXK10292.1"/>
    </source>
</evidence>
<evidence type="ECO:0000259" key="2">
    <source>
        <dbReference type="Pfam" id="PF04101"/>
    </source>
</evidence>
<gene>
    <name evidence="3" type="ORF">FVP77_15720</name>
</gene>
<dbReference type="Proteomes" id="UP000321034">
    <property type="component" value="Unassembled WGS sequence"/>
</dbReference>
<proteinExistence type="predicted"/>
<dbReference type="Pfam" id="PF04101">
    <property type="entry name" value="Glyco_tran_28_C"/>
    <property type="match status" value="1"/>
</dbReference>
<evidence type="ECO:0000256" key="1">
    <source>
        <dbReference type="SAM" id="MobiDB-lite"/>
    </source>
</evidence>